<organism evidence="1 2">
    <name type="scientific">Thelephora ganbajun</name>
    <name type="common">Ganba fungus</name>
    <dbReference type="NCBI Taxonomy" id="370292"/>
    <lineage>
        <taxon>Eukaryota</taxon>
        <taxon>Fungi</taxon>
        <taxon>Dikarya</taxon>
        <taxon>Basidiomycota</taxon>
        <taxon>Agaricomycotina</taxon>
        <taxon>Agaricomycetes</taxon>
        <taxon>Thelephorales</taxon>
        <taxon>Thelephoraceae</taxon>
        <taxon>Thelephora</taxon>
    </lineage>
</organism>
<dbReference type="EMBL" id="MU118291">
    <property type="protein sequence ID" value="KAF9643066.1"/>
    <property type="molecule type" value="Genomic_DNA"/>
</dbReference>
<proteinExistence type="predicted"/>
<evidence type="ECO:0000313" key="1">
    <source>
        <dbReference type="EMBL" id="KAF9643066.1"/>
    </source>
</evidence>
<accession>A0ACB6Z1Q9</accession>
<comment type="caution">
    <text evidence="1">The sequence shown here is derived from an EMBL/GenBank/DDBJ whole genome shotgun (WGS) entry which is preliminary data.</text>
</comment>
<evidence type="ECO:0000313" key="2">
    <source>
        <dbReference type="Proteomes" id="UP000886501"/>
    </source>
</evidence>
<sequence>MALVCRFASGAVLTVHLGGNNQGGLEDKVWTDTLDGPIRYISINNLGRVLAIGHGSEVTLLDQRTLSHWENIRTLPSPPEFTAGLPAPSPRTLHFTKEDHLVAVYLDHGIVCWDPSSMTILWSIAPRSCSIGCSAISPGEKHIIVSNLFDGLDFYSITDRALSHSVPCPINQQKNTLVPVLFNSDGSIIIVGGTSGSVRVLDSSSCETLQVLSHDGDLIQAIDSCMTQEGIQIIAAGVSEQGGETTIKVWTSQPAPEPRLSPPRSFAHESVLVNSAPG</sequence>
<gene>
    <name evidence="1" type="ORF">BDM02DRAFT_3192255</name>
</gene>
<name>A0ACB6Z1Q9_THEGA</name>
<reference evidence="1" key="2">
    <citation type="journal article" date="2020" name="Nat. Commun.">
        <title>Large-scale genome sequencing of mycorrhizal fungi provides insights into the early evolution of symbiotic traits.</title>
        <authorList>
            <person name="Miyauchi S."/>
            <person name="Kiss E."/>
            <person name="Kuo A."/>
            <person name="Drula E."/>
            <person name="Kohler A."/>
            <person name="Sanchez-Garcia M."/>
            <person name="Morin E."/>
            <person name="Andreopoulos B."/>
            <person name="Barry K.W."/>
            <person name="Bonito G."/>
            <person name="Buee M."/>
            <person name="Carver A."/>
            <person name="Chen C."/>
            <person name="Cichocki N."/>
            <person name="Clum A."/>
            <person name="Culley D."/>
            <person name="Crous P.W."/>
            <person name="Fauchery L."/>
            <person name="Girlanda M."/>
            <person name="Hayes R.D."/>
            <person name="Keri Z."/>
            <person name="LaButti K."/>
            <person name="Lipzen A."/>
            <person name="Lombard V."/>
            <person name="Magnuson J."/>
            <person name="Maillard F."/>
            <person name="Murat C."/>
            <person name="Nolan M."/>
            <person name="Ohm R.A."/>
            <person name="Pangilinan J."/>
            <person name="Pereira M.F."/>
            <person name="Perotto S."/>
            <person name="Peter M."/>
            <person name="Pfister S."/>
            <person name="Riley R."/>
            <person name="Sitrit Y."/>
            <person name="Stielow J.B."/>
            <person name="Szollosi G."/>
            <person name="Zifcakova L."/>
            <person name="Stursova M."/>
            <person name="Spatafora J.W."/>
            <person name="Tedersoo L."/>
            <person name="Vaario L.M."/>
            <person name="Yamada A."/>
            <person name="Yan M."/>
            <person name="Wang P."/>
            <person name="Xu J."/>
            <person name="Bruns T."/>
            <person name="Baldrian P."/>
            <person name="Vilgalys R."/>
            <person name="Dunand C."/>
            <person name="Henrissat B."/>
            <person name="Grigoriev I.V."/>
            <person name="Hibbett D."/>
            <person name="Nagy L.G."/>
            <person name="Martin F.M."/>
        </authorList>
    </citation>
    <scope>NUCLEOTIDE SEQUENCE</scope>
    <source>
        <strain evidence="1">P2</strain>
    </source>
</reference>
<protein>
    <submittedName>
        <fullName evidence="1">Uncharacterized protein</fullName>
    </submittedName>
</protein>
<reference evidence="1" key="1">
    <citation type="submission" date="2019-10" db="EMBL/GenBank/DDBJ databases">
        <authorList>
            <consortium name="DOE Joint Genome Institute"/>
            <person name="Kuo A."/>
            <person name="Miyauchi S."/>
            <person name="Kiss E."/>
            <person name="Drula E."/>
            <person name="Kohler A."/>
            <person name="Sanchez-Garcia M."/>
            <person name="Andreopoulos B."/>
            <person name="Barry K.W."/>
            <person name="Bonito G."/>
            <person name="Buee M."/>
            <person name="Carver A."/>
            <person name="Chen C."/>
            <person name="Cichocki N."/>
            <person name="Clum A."/>
            <person name="Culley D."/>
            <person name="Crous P.W."/>
            <person name="Fauchery L."/>
            <person name="Girlanda M."/>
            <person name="Hayes R."/>
            <person name="Keri Z."/>
            <person name="Labutti K."/>
            <person name="Lipzen A."/>
            <person name="Lombard V."/>
            <person name="Magnuson J."/>
            <person name="Maillard F."/>
            <person name="Morin E."/>
            <person name="Murat C."/>
            <person name="Nolan M."/>
            <person name="Ohm R."/>
            <person name="Pangilinan J."/>
            <person name="Pereira M."/>
            <person name="Perotto S."/>
            <person name="Peter M."/>
            <person name="Riley R."/>
            <person name="Sitrit Y."/>
            <person name="Stielow B."/>
            <person name="Szollosi G."/>
            <person name="Zifcakova L."/>
            <person name="Stursova M."/>
            <person name="Spatafora J.W."/>
            <person name="Tedersoo L."/>
            <person name="Vaario L.-M."/>
            <person name="Yamada A."/>
            <person name="Yan M."/>
            <person name="Wang P."/>
            <person name="Xu J."/>
            <person name="Bruns T."/>
            <person name="Baldrian P."/>
            <person name="Vilgalys R."/>
            <person name="Henrissat B."/>
            <person name="Grigoriev I.V."/>
            <person name="Hibbett D."/>
            <person name="Nagy L.G."/>
            <person name="Martin F.M."/>
        </authorList>
    </citation>
    <scope>NUCLEOTIDE SEQUENCE</scope>
    <source>
        <strain evidence="1">P2</strain>
    </source>
</reference>
<keyword evidence="2" id="KW-1185">Reference proteome</keyword>
<dbReference type="Proteomes" id="UP000886501">
    <property type="component" value="Unassembled WGS sequence"/>
</dbReference>